<feature type="region of interest" description="Disordered" evidence="1">
    <location>
        <begin position="1"/>
        <end position="30"/>
    </location>
</feature>
<comment type="caution">
    <text evidence="2">The sequence shown here is derived from an EMBL/GenBank/DDBJ whole genome shotgun (WGS) entry which is preliminary data.</text>
</comment>
<reference evidence="2 3" key="1">
    <citation type="submission" date="2022-05" db="EMBL/GenBank/DDBJ databases">
        <title>Genome Sequencing of Bee-Associated Microbes.</title>
        <authorList>
            <person name="Dunlap C."/>
        </authorList>
    </citation>
    <scope>NUCLEOTIDE SEQUENCE [LARGE SCALE GENOMIC DNA]</scope>
    <source>
        <strain evidence="2 3">NRRL B-14613</strain>
    </source>
</reference>
<sequence length="117" mass="12307">AERPGPVATNGSEALPPGAEPHGAAYWSAADPSPPIRAAVTLISYREDPAALDRLQDAAGEVRIGAWLTAARWPQSSAAAAPASSGAFLWREHPAPGARIGRRESDALPYYRPIRQG</sequence>
<evidence type="ECO:0000313" key="2">
    <source>
        <dbReference type="EMBL" id="MCY9610002.1"/>
    </source>
</evidence>
<evidence type="ECO:0000256" key="1">
    <source>
        <dbReference type="SAM" id="MobiDB-lite"/>
    </source>
</evidence>
<accession>A0ABT4G1N1</accession>
<protein>
    <submittedName>
        <fullName evidence="2">Uncharacterized protein</fullName>
    </submittedName>
</protein>
<dbReference type="EMBL" id="JAMDMM010000046">
    <property type="protein sequence ID" value="MCY9610002.1"/>
    <property type="molecule type" value="Genomic_DNA"/>
</dbReference>
<feature type="non-terminal residue" evidence="2">
    <location>
        <position position="1"/>
    </location>
</feature>
<dbReference type="Proteomes" id="UP001209276">
    <property type="component" value="Unassembled WGS sequence"/>
</dbReference>
<proteinExistence type="predicted"/>
<keyword evidence="3" id="KW-1185">Reference proteome</keyword>
<dbReference type="RefSeq" id="WP_268574317.1">
    <property type="nucleotide sequence ID" value="NZ_JAMDMM010000046.1"/>
</dbReference>
<evidence type="ECO:0000313" key="3">
    <source>
        <dbReference type="Proteomes" id="UP001209276"/>
    </source>
</evidence>
<gene>
    <name evidence="2" type="ORF">M5W83_22860</name>
</gene>
<organism evidence="2 3">
    <name type="scientific">Paenibacillus thiaminolyticus</name>
    <name type="common">Bacillus thiaminolyticus</name>
    <dbReference type="NCBI Taxonomy" id="49283"/>
    <lineage>
        <taxon>Bacteria</taxon>
        <taxon>Bacillati</taxon>
        <taxon>Bacillota</taxon>
        <taxon>Bacilli</taxon>
        <taxon>Bacillales</taxon>
        <taxon>Paenibacillaceae</taxon>
        <taxon>Paenibacillus</taxon>
    </lineage>
</organism>
<name>A0ABT4G1N1_PANTH</name>